<dbReference type="EMBL" id="JBHUDC010000008">
    <property type="protein sequence ID" value="MFD1514995.1"/>
    <property type="molecule type" value="Genomic_DNA"/>
</dbReference>
<gene>
    <name evidence="2" type="ORF">ACFSBT_17075</name>
</gene>
<dbReference type="InterPro" id="IPR013783">
    <property type="entry name" value="Ig-like_fold"/>
</dbReference>
<dbReference type="InterPro" id="IPR047676">
    <property type="entry name" value="FxLYD_dom"/>
</dbReference>
<dbReference type="AlphaFoldDB" id="A0ABD6AYJ0"/>
<dbReference type="NCBIfam" id="NF038353">
    <property type="entry name" value="FxLYD_dom"/>
    <property type="match status" value="1"/>
</dbReference>
<proteinExistence type="predicted"/>
<keyword evidence="3" id="KW-1185">Reference proteome</keyword>
<evidence type="ECO:0000313" key="3">
    <source>
        <dbReference type="Proteomes" id="UP001597187"/>
    </source>
</evidence>
<protein>
    <submittedName>
        <fullName evidence="2">FxLYD domain-containing protein</fullName>
    </submittedName>
</protein>
<accession>A0ABD6AYJ0</accession>
<comment type="caution">
    <text evidence="2">The sequence shown here is derived from an EMBL/GenBank/DDBJ whole genome shotgun (WGS) entry which is preliminary data.</text>
</comment>
<evidence type="ECO:0000256" key="1">
    <source>
        <dbReference type="SAM" id="MobiDB-lite"/>
    </source>
</evidence>
<organism evidence="2 3">
    <name type="scientific">Halomarina rubra</name>
    <dbReference type="NCBI Taxonomy" id="2071873"/>
    <lineage>
        <taxon>Archaea</taxon>
        <taxon>Methanobacteriati</taxon>
        <taxon>Methanobacteriota</taxon>
        <taxon>Stenosarchaea group</taxon>
        <taxon>Halobacteria</taxon>
        <taxon>Halobacteriales</taxon>
        <taxon>Natronomonadaceae</taxon>
        <taxon>Halomarina</taxon>
    </lineage>
</organism>
<dbReference type="Gene3D" id="2.60.40.10">
    <property type="entry name" value="Immunoglobulins"/>
    <property type="match status" value="1"/>
</dbReference>
<name>A0ABD6AYJ0_9EURY</name>
<evidence type="ECO:0000313" key="2">
    <source>
        <dbReference type="EMBL" id="MFD1514995.1"/>
    </source>
</evidence>
<sequence>MSESGANDGQLPPLIDVRDTLDDVEREANRDVSEEVDAIRANLDRLATRDGGGTVVDDIEDDVLALRERLSGDADWYAEAVENRVRQYRTARRTASDTLDVADPRLTRNGTAVDLDRQRGDLVEVEGVLVNQGEDRSATLQVVFYDEDGTVARKVESRAYDLASGDRRDVSFTVYVPDDASYHDVAAVDASDPRSIDGDEPTPDDLERERRREDDEETGRNESGERSAEENAGDA</sequence>
<feature type="compositionally biased region" description="Basic and acidic residues" evidence="1">
    <location>
        <begin position="205"/>
        <end position="229"/>
    </location>
</feature>
<feature type="region of interest" description="Disordered" evidence="1">
    <location>
        <begin position="181"/>
        <end position="235"/>
    </location>
</feature>
<dbReference type="RefSeq" id="WP_250874921.1">
    <property type="nucleotide sequence ID" value="NZ_JALXFV010000008.1"/>
</dbReference>
<dbReference type="Proteomes" id="UP001597187">
    <property type="component" value="Unassembled WGS sequence"/>
</dbReference>
<reference evidence="2 3" key="1">
    <citation type="journal article" date="2019" name="Int. J. Syst. Evol. Microbiol.">
        <title>The Global Catalogue of Microorganisms (GCM) 10K type strain sequencing project: providing services to taxonomists for standard genome sequencing and annotation.</title>
        <authorList>
            <consortium name="The Broad Institute Genomics Platform"/>
            <consortium name="The Broad Institute Genome Sequencing Center for Infectious Disease"/>
            <person name="Wu L."/>
            <person name="Ma J."/>
        </authorList>
    </citation>
    <scope>NUCLEOTIDE SEQUENCE [LARGE SCALE GENOMIC DNA]</scope>
    <source>
        <strain evidence="2 3">CGMCC 1.12563</strain>
    </source>
</reference>